<evidence type="ECO:0000313" key="2">
    <source>
        <dbReference type="Proteomes" id="UP000735302"/>
    </source>
</evidence>
<protein>
    <recommendedName>
        <fullName evidence="3">Integrase catalytic domain-containing protein</fullName>
    </recommendedName>
</protein>
<proteinExistence type="predicted"/>
<keyword evidence="2" id="KW-1185">Reference proteome</keyword>
<gene>
    <name evidence="1" type="ORF">PoB_001615500</name>
</gene>
<evidence type="ECO:0000313" key="1">
    <source>
        <dbReference type="EMBL" id="GFN89649.1"/>
    </source>
</evidence>
<comment type="caution">
    <text evidence="1">The sequence shown here is derived from an EMBL/GenBank/DDBJ whole genome shotgun (WGS) entry which is preliminary data.</text>
</comment>
<sequence>MTDAEAVVDVLWTSTAACLIQERPKDSVHVLLREMKNAASRIKYQAEDDETYHPTCIGLIEKFNTTLETCLDCLSCE</sequence>
<reference evidence="1 2" key="1">
    <citation type="journal article" date="2021" name="Elife">
        <title>Chloroplast acquisition without the gene transfer in kleptoplastic sea slugs, Plakobranchus ocellatus.</title>
        <authorList>
            <person name="Maeda T."/>
            <person name="Takahashi S."/>
            <person name="Yoshida T."/>
            <person name="Shimamura S."/>
            <person name="Takaki Y."/>
            <person name="Nagai Y."/>
            <person name="Toyoda A."/>
            <person name="Suzuki Y."/>
            <person name="Arimoto A."/>
            <person name="Ishii H."/>
            <person name="Satoh N."/>
            <person name="Nishiyama T."/>
            <person name="Hasebe M."/>
            <person name="Maruyama T."/>
            <person name="Minagawa J."/>
            <person name="Obokata J."/>
            <person name="Shigenobu S."/>
        </authorList>
    </citation>
    <scope>NUCLEOTIDE SEQUENCE [LARGE SCALE GENOMIC DNA]</scope>
</reference>
<accession>A0AAV3Z4W8</accession>
<organism evidence="1 2">
    <name type="scientific">Plakobranchus ocellatus</name>
    <dbReference type="NCBI Taxonomy" id="259542"/>
    <lineage>
        <taxon>Eukaryota</taxon>
        <taxon>Metazoa</taxon>
        <taxon>Spiralia</taxon>
        <taxon>Lophotrochozoa</taxon>
        <taxon>Mollusca</taxon>
        <taxon>Gastropoda</taxon>
        <taxon>Heterobranchia</taxon>
        <taxon>Euthyneura</taxon>
        <taxon>Panpulmonata</taxon>
        <taxon>Sacoglossa</taxon>
        <taxon>Placobranchoidea</taxon>
        <taxon>Plakobranchidae</taxon>
        <taxon>Plakobranchus</taxon>
    </lineage>
</organism>
<name>A0AAV3Z4W8_9GAST</name>
<dbReference type="EMBL" id="BLXT01001947">
    <property type="protein sequence ID" value="GFN89649.1"/>
    <property type="molecule type" value="Genomic_DNA"/>
</dbReference>
<evidence type="ECO:0008006" key="3">
    <source>
        <dbReference type="Google" id="ProtNLM"/>
    </source>
</evidence>
<dbReference type="AlphaFoldDB" id="A0AAV3Z4W8"/>
<dbReference type="Proteomes" id="UP000735302">
    <property type="component" value="Unassembled WGS sequence"/>
</dbReference>